<dbReference type="InterPro" id="IPR050194">
    <property type="entry name" value="Glycosyltransferase_grp1"/>
</dbReference>
<dbReference type="Gene3D" id="3.40.50.2000">
    <property type="entry name" value="Glycogen Phosphorylase B"/>
    <property type="match status" value="2"/>
</dbReference>
<dbReference type="InterPro" id="IPR028098">
    <property type="entry name" value="Glyco_trans_4-like_N"/>
</dbReference>
<feature type="domain" description="Glycosyltransferase subfamily 4-like N-terminal" evidence="2">
    <location>
        <begin position="25"/>
        <end position="171"/>
    </location>
</feature>
<gene>
    <name evidence="3" type="ORF">CLW00_105193</name>
</gene>
<evidence type="ECO:0000259" key="2">
    <source>
        <dbReference type="Pfam" id="PF13579"/>
    </source>
</evidence>
<name>A0A2T0WN19_9BACT</name>
<dbReference type="InterPro" id="IPR001296">
    <property type="entry name" value="Glyco_trans_1"/>
</dbReference>
<dbReference type="EMBL" id="PVTR01000005">
    <property type="protein sequence ID" value="PRY88072.1"/>
    <property type="molecule type" value="Genomic_DNA"/>
</dbReference>
<dbReference type="AlphaFoldDB" id="A0A2T0WN19"/>
<dbReference type="Proteomes" id="UP000238157">
    <property type="component" value="Unassembled WGS sequence"/>
</dbReference>
<dbReference type="Pfam" id="PF00534">
    <property type="entry name" value="Glycos_transf_1"/>
    <property type="match status" value="1"/>
</dbReference>
<dbReference type="OrthoDB" id="9790710at2"/>
<dbReference type="PANTHER" id="PTHR45947:SF3">
    <property type="entry name" value="SULFOQUINOVOSYL TRANSFERASE SQD2"/>
    <property type="match status" value="1"/>
</dbReference>
<dbReference type="PANTHER" id="PTHR45947">
    <property type="entry name" value="SULFOQUINOVOSYL TRANSFERASE SQD2"/>
    <property type="match status" value="1"/>
</dbReference>
<keyword evidence="4" id="KW-1185">Reference proteome</keyword>
<dbReference type="CDD" id="cd03808">
    <property type="entry name" value="GT4_CapM-like"/>
    <property type="match status" value="1"/>
</dbReference>
<comment type="caution">
    <text evidence="3">The sequence shown here is derived from an EMBL/GenBank/DDBJ whole genome shotgun (WGS) entry which is preliminary data.</text>
</comment>
<dbReference type="Pfam" id="PF13579">
    <property type="entry name" value="Glyco_trans_4_4"/>
    <property type="match status" value="1"/>
</dbReference>
<organism evidence="3 4">
    <name type="scientific">Mongoliibacter ruber</name>
    <dbReference type="NCBI Taxonomy" id="1750599"/>
    <lineage>
        <taxon>Bacteria</taxon>
        <taxon>Pseudomonadati</taxon>
        <taxon>Bacteroidota</taxon>
        <taxon>Cytophagia</taxon>
        <taxon>Cytophagales</taxon>
        <taxon>Cyclobacteriaceae</taxon>
        <taxon>Mongoliibacter</taxon>
    </lineage>
</organism>
<dbReference type="RefSeq" id="WP_106133562.1">
    <property type="nucleotide sequence ID" value="NZ_PVTR01000005.1"/>
</dbReference>
<evidence type="ECO:0000313" key="4">
    <source>
        <dbReference type="Proteomes" id="UP000238157"/>
    </source>
</evidence>
<sequence>MPKLIRITTVPLSLKLLLAGQMKFMKDAGWEVLMVSADGREIGEVTRREGCAHHVIPFTRKITPFHDLYCLWLLFLLFRKEKPDIVHSHTPKAGLLAMIAAKLAGVKIKIHTVAGMPYMVADKGKKKLLIAMEKLTFRWADEVWPNSYSLKEFMQKEGLLDDSKVKVIGNGSSNGVDLERFNRNALAENHLIAATIRITPSENDFLILAVGRLVRDKGVEELVEAFLKSKVSKYGKLVLLGSFEQKLNPIKDDIIRKIQDHPRIVQVEWTDHVAHYFALADVLVHASHREGFPNVILEAGAMQVPVICSDIIGNIDLITNRETGLVYPVKNVEILKDALEFAFVKRDYMQQLADNLYHKVKEKFGRENMHHLILENYSRLLEVNSKNENL</sequence>
<protein>
    <submittedName>
        <fullName evidence="3">Glycosyltransferase involved in cell wall biosynthesis</fullName>
    </submittedName>
</protein>
<proteinExistence type="predicted"/>
<dbReference type="SUPFAM" id="SSF53756">
    <property type="entry name" value="UDP-Glycosyltransferase/glycogen phosphorylase"/>
    <property type="match status" value="1"/>
</dbReference>
<evidence type="ECO:0000259" key="1">
    <source>
        <dbReference type="Pfam" id="PF00534"/>
    </source>
</evidence>
<keyword evidence="3" id="KW-0808">Transferase</keyword>
<dbReference type="GO" id="GO:0016757">
    <property type="term" value="F:glycosyltransferase activity"/>
    <property type="evidence" value="ECO:0007669"/>
    <property type="project" value="InterPro"/>
</dbReference>
<evidence type="ECO:0000313" key="3">
    <source>
        <dbReference type="EMBL" id="PRY88072.1"/>
    </source>
</evidence>
<reference evidence="3 4" key="1">
    <citation type="submission" date="2018-03" db="EMBL/GenBank/DDBJ databases">
        <title>Genomic Encyclopedia of Archaeal and Bacterial Type Strains, Phase II (KMG-II): from individual species to whole genera.</title>
        <authorList>
            <person name="Goeker M."/>
        </authorList>
    </citation>
    <scope>NUCLEOTIDE SEQUENCE [LARGE SCALE GENOMIC DNA]</scope>
    <source>
        <strain evidence="3 4">DSM 27929</strain>
    </source>
</reference>
<accession>A0A2T0WN19</accession>
<feature type="domain" description="Glycosyl transferase family 1" evidence="1">
    <location>
        <begin position="201"/>
        <end position="355"/>
    </location>
</feature>